<proteinExistence type="predicted"/>
<dbReference type="PROSITE" id="PS51704">
    <property type="entry name" value="GP_PDE"/>
    <property type="match status" value="1"/>
</dbReference>
<dbReference type="InterPro" id="IPR017946">
    <property type="entry name" value="PLC-like_Pdiesterase_TIM-brl"/>
</dbReference>
<protein>
    <submittedName>
        <fullName evidence="2">Glycerophosphoryl diester phosphodiesterase</fullName>
    </submittedName>
</protein>
<dbReference type="OrthoDB" id="384721at2"/>
<gene>
    <name evidence="2" type="ORF">SAMN04488559_10651</name>
</gene>
<name>A0A1H9S1Z9_9LACT</name>
<dbReference type="PANTHER" id="PTHR46211:SF1">
    <property type="entry name" value="GLYCEROPHOSPHODIESTER PHOSPHODIESTERASE, CYTOPLASMIC"/>
    <property type="match status" value="1"/>
</dbReference>
<feature type="domain" description="GP-PDE" evidence="1">
    <location>
        <begin position="3"/>
        <end position="239"/>
    </location>
</feature>
<dbReference type="GO" id="GO:0008081">
    <property type="term" value="F:phosphoric diester hydrolase activity"/>
    <property type="evidence" value="ECO:0007669"/>
    <property type="project" value="InterPro"/>
</dbReference>
<dbReference type="SUPFAM" id="SSF51695">
    <property type="entry name" value="PLC-like phosphodiesterases"/>
    <property type="match status" value="1"/>
</dbReference>
<dbReference type="Gene3D" id="3.20.20.190">
    <property type="entry name" value="Phosphatidylinositol (PI) phosphodiesterase"/>
    <property type="match status" value="1"/>
</dbReference>
<dbReference type="CDD" id="cd08563">
    <property type="entry name" value="GDPD_TtGDE_like"/>
    <property type="match status" value="1"/>
</dbReference>
<evidence type="ECO:0000313" key="3">
    <source>
        <dbReference type="Proteomes" id="UP000198948"/>
    </source>
</evidence>
<evidence type="ECO:0000259" key="1">
    <source>
        <dbReference type="PROSITE" id="PS51704"/>
    </source>
</evidence>
<organism evidence="2 3">
    <name type="scientific">Isobaculum melis</name>
    <dbReference type="NCBI Taxonomy" id="142588"/>
    <lineage>
        <taxon>Bacteria</taxon>
        <taxon>Bacillati</taxon>
        <taxon>Bacillota</taxon>
        <taxon>Bacilli</taxon>
        <taxon>Lactobacillales</taxon>
        <taxon>Carnobacteriaceae</taxon>
        <taxon>Isobaculum</taxon>
    </lineage>
</organism>
<dbReference type="AlphaFoldDB" id="A0A1H9S1Z9"/>
<keyword evidence="3" id="KW-1185">Reference proteome</keyword>
<dbReference type="GO" id="GO:0006629">
    <property type="term" value="P:lipid metabolic process"/>
    <property type="evidence" value="ECO:0007669"/>
    <property type="project" value="InterPro"/>
</dbReference>
<evidence type="ECO:0000313" key="2">
    <source>
        <dbReference type="EMBL" id="SER79027.1"/>
    </source>
</evidence>
<dbReference type="Proteomes" id="UP000198948">
    <property type="component" value="Unassembled WGS sequence"/>
</dbReference>
<dbReference type="RefSeq" id="WP_092651679.1">
    <property type="nucleotide sequence ID" value="NZ_FOHA01000006.1"/>
</dbReference>
<dbReference type="Pfam" id="PF03009">
    <property type="entry name" value="GDPD"/>
    <property type="match status" value="1"/>
</dbReference>
<accession>A0A1H9S1Z9</accession>
<dbReference type="PANTHER" id="PTHR46211">
    <property type="entry name" value="GLYCEROPHOSPHORYL DIESTER PHOSPHODIESTERASE"/>
    <property type="match status" value="1"/>
</dbReference>
<reference evidence="2 3" key="1">
    <citation type="submission" date="2016-10" db="EMBL/GenBank/DDBJ databases">
        <authorList>
            <person name="de Groot N.N."/>
        </authorList>
    </citation>
    <scope>NUCLEOTIDE SEQUENCE [LARGE SCALE GENOMIC DNA]</scope>
    <source>
        <strain evidence="2 3">DSM 13760</strain>
    </source>
</reference>
<dbReference type="EMBL" id="FOHA01000006">
    <property type="protein sequence ID" value="SER79027.1"/>
    <property type="molecule type" value="Genomic_DNA"/>
</dbReference>
<dbReference type="STRING" id="142588.SAMN04488559_10651"/>
<sequence length="244" mass="28114">MITKVIAHRGSKGTHPENTLAAFKEAVRVKSDGIELDVHFTKDRELVVIHDETLDRTTNGTGNVGEQTLEEIKQYDAGSWFSPVYQQEKIPTLKEVLSLLAGYEGLLNIEIKTDKIAYAGIEEALIGLIEHMQPTCHIVYSSFNFSSLKKIKAFNPKAEIACLFKMNNKQTKLFSRTTQVAFWHPSIQWLKTKKWLLLFPKRRHLRVWTVNKEKEMLFCYKKKIAAIITDYPEQALAVRKTYQK</sequence>
<dbReference type="InterPro" id="IPR030395">
    <property type="entry name" value="GP_PDE_dom"/>
</dbReference>